<reference evidence="1 2" key="1">
    <citation type="submission" date="2013-01" db="EMBL/GenBank/DDBJ databases">
        <authorList>
            <person name="Harkins D.M."/>
            <person name="Durkin A.S."/>
            <person name="Brinkac L.M."/>
            <person name="Haft D.H."/>
            <person name="Selengut J.D."/>
            <person name="Sanka R."/>
            <person name="DePew J."/>
            <person name="Purushe J."/>
            <person name="Peacock S.J."/>
            <person name="Thaipadungpanit J."/>
            <person name="Wuthiekanun V.W."/>
            <person name="Day N.P."/>
            <person name="Vinetz J.M."/>
            <person name="Sutton G.G."/>
            <person name="Nierman W.C."/>
            <person name="Fouts D.E."/>
        </authorList>
    </citation>
    <scope>NUCLEOTIDE SEQUENCE [LARGE SCALE GENOMIC DNA]</scope>
    <source>
        <strain evidence="1 2">FPW1039</strain>
    </source>
</reference>
<dbReference type="Proteomes" id="UP000012164">
    <property type="component" value="Unassembled WGS sequence"/>
</dbReference>
<evidence type="ECO:0000313" key="2">
    <source>
        <dbReference type="Proteomes" id="UP000012164"/>
    </source>
</evidence>
<protein>
    <submittedName>
        <fullName evidence="1">Uncharacterized protein</fullName>
    </submittedName>
</protein>
<accession>A0A0F6IDN9</accession>
<evidence type="ECO:0000313" key="1">
    <source>
        <dbReference type="EMBL" id="EMJ36164.1"/>
    </source>
</evidence>
<proteinExistence type="predicted"/>
<sequence>MNSANSQIEDFTHISIFSGSVGTNEREIQSFGINILFQTKFYRSIPKMWNLLPLLKSYS</sequence>
<name>A0A0F6IDN9_LEPIR</name>
<gene>
    <name evidence="1" type="ORF">LEP1GSC079_3751</name>
</gene>
<dbReference type="AlphaFoldDB" id="A0A0F6IDN9"/>
<comment type="caution">
    <text evidence="1">The sequence shown here is derived from an EMBL/GenBank/DDBJ whole genome shotgun (WGS) entry which is preliminary data.</text>
</comment>
<dbReference type="EMBL" id="AKWR02000136">
    <property type="protein sequence ID" value="EMJ36164.1"/>
    <property type="molecule type" value="Genomic_DNA"/>
</dbReference>
<organism evidence="1 2">
    <name type="scientific">Leptospira interrogans str. FPW1039</name>
    <dbReference type="NCBI Taxonomy" id="1193040"/>
    <lineage>
        <taxon>Bacteria</taxon>
        <taxon>Pseudomonadati</taxon>
        <taxon>Spirochaetota</taxon>
        <taxon>Spirochaetia</taxon>
        <taxon>Leptospirales</taxon>
        <taxon>Leptospiraceae</taxon>
        <taxon>Leptospira</taxon>
    </lineage>
</organism>